<gene>
    <name evidence="1" type="ORF">FTW19_15815</name>
</gene>
<keyword evidence="2" id="KW-1185">Reference proteome</keyword>
<dbReference type="OrthoDB" id="129888at2"/>
<evidence type="ECO:0008006" key="3">
    <source>
        <dbReference type="Google" id="ProtNLM"/>
    </source>
</evidence>
<proteinExistence type="predicted"/>
<dbReference type="RefSeq" id="WP_147648521.1">
    <property type="nucleotide sequence ID" value="NZ_CP042806.1"/>
</dbReference>
<evidence type="ECO:0000313" key="2">
    <source>
        <dbReference type="Proteomes" id="UP000321820"/>
    </source>
</evidence>
<protein>
    <recommendedName>
        <fullName evidence="3">Flagellar protein FlgJ N-terminal domain-containing protein</fullName>
    </recommendedName>
</protein>
<accession>A0A5B9EAY8</accession>
<dbReference type="Proteomes" id="UP000321820">
    <property type="component" value="Chromosome"/>
</dbReference>
<organism evidence="1 2">
    <name type="scientific">Terriglobus albidus</name>
    <dbReference type="NCBI Taxonomy" id="1592106"/>
    <lineage>
        <taxon>Bacteria</taxon>
        <taxon>Pseudomonadati</taxon>
        <taxon>Acidobacteriota</taxon>
        <taxon>Terriglobia</taxon>
        <taxon>Terriglobales</taxon>
        <taxon>Acidobacteriaceae</taxon>
        <taxon>Terriglobus</taxon>
    </lineage>
</organism>
<evidence type="ECO:0000313" key="1">
    <source>
        <dbReference type="EMBL" id="QEE29328.1"/>
    </source>
</evidence>
<dbReference type="EMBL" id="CP042806">
    <property type="protein sequence ID" value="QEE29328.1"/>
    <property type="molecule type" value="Genomic_DNA"/>
</dbReference>
<reference evidence="1 2" key="1">
    <citation type="submission" date="2019-08" db="EMBL/GenBank/DDBJ databases">
        <title>Complete genome sequence of Terriglobus albidus strain ORNL.</title>
        <authorList>
            <person name="Podar M."/>
        </authorList>
    </citation>
    <scope>NUCLEOTIDE SEQUENCE [LARGE SCALE GENOMIC DNA]</scope>
    <source>
        <strain evidence="1 2">ORNL</strain>
    </source>
</reference>
<dbReference type="KEGG" id="talb:FTW19_15815"/>
<dbReference type="AlphaFoldDB" id="A0A5B9EAY8"/>
<name>A0A5B9EAY8_9BACT</name>
<sequence>MMVTSVGPSLGDATAIRQQKLENAAKQFEGMLMNELLKPLRNEEDGEGQFGDALKSYGTEALATAMASRGGLGFGSRMVAAVEQREKDSVTSSSLAATGR</sequence>